<proteinExistence type="predicted"/>
<dbReference type="EMBL" id="JAWDIE010000036">
    <property type="protein sequence ID" value="MEJ7139570.1"/>
    <property type="molecule type" value="Genomic_DNA"/>
</dbReference>
<evidence type="ECO:0000313" key="2">
    <source>
        <dbReference type="Proteomes" id="UP001364695"/>
    </source>
</evidence>
<keyword evidence="2" id="KW-1185">Reference proteome</keyword>
<protein>
    <submittedName>
        <fullName evidence="1">Uncharacterized protein</fullName>
    </submittedName>
</protein>
<name>A0ACC6P5R0_9BURK</name>
<reference evidence="1" key="1">
    <citation type="submission" date="2023-10" db="EMBL/GenBank/DDBJ databases">
        <title>Amphibacter perezi, gen. nov., sp. nov. a novel taxa of the family Comamonadaceae, class Betaproteobacteria isolated from the skin microbiota of Pelophylax perezi from different populations.</title>
        <authorList>
            <person name="Costa S."/>
            <person name="Proenca D.N."/>
            <person name="Lopes I."/>
            <person name="Morais P.V."/>
        </authorList>
    </citation>
    <scope>NUCLEOTIDE SEQUENCE</scope>
    <source>
        <strain evidence="1">SL12-8</strain>
    </source>
</reference>
<comment type="caution">
    <text evidence="1">The sequence shown here is derived from an EMBL/GenBank/DDBJ whole genome shotgun (WGS) entry which is preliminary data.</text>
</comment>
<evidence type="ECO:0000313" key="1">
    <source>
        <dbReference type="EMBL" id="MEJ7139570.1"/>
    </source>
</evidence>
<organism evidence="1 2">
    <name type="scientific">Amphibiibacter pelophylacis</name>
    <dbReference type="NCBI Taxonomy" id="1799477"/>
    <lineage>
        <taxon>Bacteria</taxon>
        <taxon>Pseudomonadati</taxon>
        <taxon>Pseudomonadota</taxon>
        <taxon>Betaproteobacteria</taxon>
        <taxon>Burkholderiales</taxon>
        <taxon>Sphaerotilaceae</taxon>
        <taxon>Amphibiibacter</taxon>
    </lineage>
</organism>
<gene>
    <name evidence="1" type="ORF">RV045_14205</name>
</gene>
<sequence>MNFTSISMSVCELLSSAVNCICLTASNTHACWLLVFKELAETTFVVISTEAELSEQFHFLSTPFMLKGY</sequence>
<dbReference type="Proteomes" id="UP001364695">
    <property type="component" value="Unassembled WGS sequence"/>
</dbReference>
<accession>A0ACC6P5R0</accession>